<dbReference type="EMBL" id="CM008046">
    <property type="protein sequence ID" value="PVH65698.1"/>
    <property type="molecule type" value="Genomic_DNA"/>
</dbReference>
<dbReference type="Proteomes" id="UP000243499">
    <property type="component" value="Chromosome 1"/>
</dbReference>
<feature type="compositionally biased region" description="Basic residues" evidence="1">
    <location>
        <begin position="96"/>
        <end position="115"/>
    </location>
</feature>
<feature type="region of interest" description="Disordered" evidence="1">
    <location>
        <begin position="58"/>
        <end position="146"/>
    </location>
</feature>
<keyword evidence="2" id="KW-0732">Signal</keyword>
<evidence type="ECO:0000313" key="3">
    <source>
        <dbReference type="EMBL" id="PVH65698.1"/>
    </source>
</evidence>
<protein>
    <recommendedName>
        <fullName evidence="4">WRC domain-containing protein</fullName>
    </recommendedName>
</protein>
<feature type="chain" id="PRO_5015624185" description="WRC domain-containing protein" evidence="2">
    <location>
        <begin position="18"/>
        <end position="162"/>
    </location>
</feature>
<dbReference type="AlphaFoldDB" id="A0A2T8KU26"/>
<evidence type="ECO:0000256" key="2">
    <source>
        <dbReference type="SAM" id="SignalP"/>
    </source>
</evidence>
<dbReference type="Gramene" id="PVH65698">
    <property type="protein sequence ID" value="PVH65698"/>
    <property type="gene ID" value="PAHAL_1G056400"/>
</dbReference>
<feature type="signal peptide" evidence="2">
    <location>
        <begin position="1"/>
        <end position="17"/>
    </location>
</feature>
<gene>
    <name evidence="3" type="ORF">PAHAL_1G056400</name>
</gene>
<reference evidence="3" key="1">
    <citation type="submission" date="2018-04" db="EMBL/GenBank/DDBJ databases">
        <title>WGS assembly of Panicum hallii.</title>
        <authorList>
            <person name="Lovell J."/>
            <person name="Jenkins J."/>
            <person name="Lowry D."/>
            <person name="Mamidi S."/>
            <person name="Sreedasyam A."/>
            <person name="Weng X."/>
            <person name="Barry K."/>
            <person name="Bonette J."/>
            <person name="Campitelli B."/>
            <person name="Daum C."/>
            <person name="Gordon S."/>
            <person name="Gould B."/>
            <person name="Lipzen A."/>
            <person name="Macqueen A."/>
            <person name="Palacio-Mejia J."/>
            <person name="Plott C."/>
            <person name="Shakirov E."/>
            <person name="Shu S."/>
            <person name="Yoshinaga Y."/>
            <person name="Zane M."/>
            <person name="Rokhsar D."/>
            <person name="Grimwood J."/>
            <person name="Schmutz J."/>
            <person name="Juenger T."/>
        </authorList>
    </citation>
    <scope>NUCLEOTIDE SEQUENCE [LARGE SCALE GENOMIC DNA]</scope>
    <source>
        <strain evidence="3">FIL2</strain>
    </source>
</reference>
<evidence type="ECO:0000256" key="1">
    <source>
        <dbReference type="SAM" id="MobiDB-lite"/>
    </source>
</evidence>
<proteinExistence type="predicted"/>
<evidence type="ECO:0008006" key="4">
    <source>
        <dbReference type="Google" id="ProtNLM"/>
    </source>
</evidence>
<organism evidence="3">
    <name type="scientific">Panicum hallii</name>
    <dbReference type="NCBI Taxonomy" id="206008"/>
    <lineage>
        <taxon>Eukaryota</taxon>
        <taxon>Viridiplantae</taxon>
        <taxon>Streptophyta</taxon>
        <taxon>Embryophyta</taxon>
        <taxon>Tracheophyta</taxon>
        <taxon>Spermatophyta</taxon>
        <taxon>Magnoliopsida</taxon>
        <taxon>Liliopsida</taxon>
        <taxon>Poales</taxon>
        <taxon>Poaceae</taxon>
        <taxon>PACMAD clade</taxon>
        <taxon>Panicoideae</taxon>
        <taxon>Panicodae</taxon>
        <taxon>Paniceae</taxon>
        <taxon>Panicinae</taxon>
        <taxon>Panicum</taxon>
        <taxon>Panicum sect. Panicum</taxon>
    </lineage>
</organism>
<sequence length="162" mass="18241">MKSLYFLVFYLLCLVDSFVNRKCLTDPRTDHFDWICAQNEPLGDRCLPPGSSKILTTHLRKANHKAKGQKSKTGKRRKEQQPAGSPPPAPALSARMRTHAARRGAGRRPGMKHVARTSVKLLDRPRRRGPPEKKRAPQTESSIRRSSEAHACCWTLTLCSIC</sequence>
<feature type="compositionally biased region" description="Basic and acidic residues" evidence="1">
    <location>
        <begin position="121"/>
        <end position="146"/>
    </location>
</feature>
<name>A0A2T8KU26_9POAL</name>
<feature type="compositionally biased region" description="Basic residues" evidence="1">
    <location>
        <begin position="58"/>
        <end position="78"/>
    </location>
</feature>
<accession>A0A2T8KU26</accession>